<evidence type="ECO:0000313" key="1">
    <source>
        <dbReference type="EMBL" id="EOR70342.1"/>
    </source>
</evidence>
<keyword evidence="2" id="KW-1185">Reference proteome</keyword>
<organism evidence="1 2">
    <name type="scientific">Thermobifida fusca TM51</name>
    <dbReference type="NCBI Taxonomy" id="1169414"/>
    <lineage>
        <taxon>Bacteria</taxon>
        <taxon>Bacillati</taxon>
        <taxon>Actinomycetota</taxon>
        <taxon>Actinomycetes</taxon>
        <taxon>Streptosporangiales</taxon>
        <taxon>Nocardiopsidaceae</taxon>
        <taxon>Thermobifida</taxon>
    </lineage>
</organism>
<sequence>MGEDLERLDTDELRERAVELARKRWDVSYLWKLVEHIPSAEALAGRPAAGQAGVHTVSALFSQLIAEFEGDHQLREALRPLYLDYLRQHQGT</sequence>
<proteinExistence type="predicted"/>
<dbReference type="AlphaFoldDB" id="A0A9P2T853"/>
<dbReference type="RefSeq" id="WP_011293002.1">
    <property type="nucleotide sequence ID" value="NZ_AOSG01000078.1"/>
</dbReference>
<gene>
    <name evidence="1" type="ORF">TM51_13275</name>
</gene>
<accession>A0A9P2T853</accession>
<reference evidence="1 2" key="1">
    <citation type="journal article" date="2013" name="Genome Announc.">
        <title>Draft Genome Sequence of the Lignocellulose Decomposer Thermobifida fusca Strain TM51.</title>
        <authorList>
            <person name="Toth A."/>
            <person name="Barna T."/>
            <person name="Nagy I."/>
            <person name="Horvath B."/>
            <person name="Nagy I."/>
            <person name="Tancsics A."/>
            <person name="Kriszt B."/>
            <person name="Baka E."/>
            <person name="Fekete C."/>
            <person name="Kukolya J."/>
        </authorList>
    </citation>
    <scope>NUCLEOTIDE SEQUENCE [LARGE SCALE GENOMIC DNA]</scope>
    <source>
        <strain evidence="1 2">TM51</strain>
    </source>
</reference>
<protein>
    <submittedName>
        <fullName evidence="1">Uncharacterized protein</fullName>
    </submittedName>
</protein>
<evidence type="ECO:0000313" key="2">
    <source>
        <dbReference type="Proteomes" id="UP000014184"/>
    </source>
</evidence>
<dbReference type="EMBL" id="AOSG01000078">
    <property type="protein sequence ID" value="EOR70342.1"/>
    <property type="molecule type" value="Genomic_DNA"/>
</dbReference>
<name>A0A9P2T853_THEFU</name>
<dbReference type="Proteomes" id="UP000014184">
    <property type="component" value="Unassembled WGS sequence"/>
</dbReference>
<comment type="caution">
    <text evidence="1">The sequence shown here is derived from an EMBL/GenBank/DDBJ whole genome shotgun (WGS) entry which is preliminary data.</text>
</comment>